<gene>
    <name evidence="4" type="ORF">PCOR1329_LOCUS51197</name>
</gene>
<dbReference type="Pfam" id="PF02698">
    <property type="entry name" value="DUF218"/>
    <property type="match status" value="1"/>
</dbReference>
<evidence type="ECO:0000256" key="1">
    <source>
        <dbReference type="SAM" id="MobiDB-lite"/>
    </source>
</evidence>
<feature type="region of interest" description="Disordered" evidence="1">
    <location>
        <begin position="1"/>
        <end position="70"/>
    </location>
</feature>
<feature type="domain" description="DUF218" evidence="3">
    <location>
        <begin position="534"/>
        <end position="679"/>
    </location>
</feature>
<keyword evidence="5" id="KW-1185">Reference proteome</keyword>
<evidence type="ECO:0000256" key="2">
    <source>
        <dbReference type="SAM" id="Phobius"/>
    </source>
</evidence>
<sequence length="763" mass="82351">MPQTSPHWLARAAARRRPRRRGGSAARRHSFASPGAMEGPAMLEQTRLSEAPEMREAAPSPRGAAPGRRTRSGVLMRGVLLETEGASERELEFGSSQEDFLLPRKRRSAFLAGLLGRPSTALVACVVVLGAVAALLTTRRLASQAIRSGVSLVLGDLPSQQDGGCSARLSQRALEGQAFVHMSAENASIMVQDHMLILEPGTPLEELHRIERVYVETGTLRLYNGLQFSHQQGATLASLPPTADVLAEHDATDTAQFARLTRRVQSASAAGGNVVTLREGCRDFHVGDEIELSSEDGHYEMNMITSIKTSGGDTCELHLAYPFYFEHSGTSSVSRMVHKHALLLHTSAPTPAPTPEGTAPVSAPALAPELRAPAASFVVGHVDFAALGSPDIERLQGACQEKVAAAAGVDAAQVAVVLAQGSVLVDVFIDSDRQADLEALREAVQGSFESDAGVKACCVTGEITISSAASEELVAREGSSEKASAHGPSTAVVVSAIVIGFSVIGIVLFTLGNTSRGEGYRTSFDPRWVQNPPDVIVIPGGGISRDGSLVPWVQGRLRRAKEIYDEVNEVKRQQQVTSTTYLVTMCEGIRYSPRDPRGNRAKRLESQLSAEFLRKAGVKASDIIADDLSLDTMGNAYFLRANQTEIYFARSLVVVTNEFHMARTKAIFLKVFGLQPFPDNNSKYTLVFEQVENTSIEQAGLKKRSDWEEQQLFDFERLSADWSSLHDLHAFIFSSPGGDREALLSPRIHASKPPRSDSQGPTP</sequence>
<feature type="region of interest" description="Disordered" evidence="1">
    <location>
        <begin position="742"/>
        <end position="763"/>
    </location>
</feature>
<feature type="transmembrane region" description="Helical" evidence="2">
    <location>
        <begin position="491"/>
        <end position="511"/>
    </location>
</feature>
<dbReference type="CDD" id="cd06259">
    <property type="entry name" value="YdcF-like"/>
    <property type="match status" value="1"/>
</dbReference>
<evidence type="ECO:0000313" key="5">
    <source>
        <dbReference type="Proteomes" id="UP001189429"/>
    </source>
</evidence>
<keyword evidence="2" id="KW-0472">Membrane</keyword>
<dbReference type="InterPro" id="IPR014729">
    <property type="entry name" value="Rossmann-like_a/b/a_fold"/>
</dbReference>
<dbReference type="PANTHER" id="PTHR30336:SF20">
    <property type="entry name" value="DUF218 DOMAIN-CONTAINING PROTEIN"/>
    <property type="match status" value="1"/>
</dbReference>
<organism evidence="4 5">
    <name type="scientific">Prorocentrum cordatum</name>
    <dbReference type="NCBI Taxonomy" id="2364126"/>
    <lineage>
        <taxon>Eukaryota</taxon>
        <taxon>Sar</taxon>
        <taxon>Alveolata</taxon>
        <taxon>Dinophyceae</taxon>
        <taxon>Prorocentrales</taxon>
        <taxon>Prorocentraceae</taxon>
        <taxon>Prorocentrum</taxon>
    </lineage>
</organism>
<dbReference type="InterPro" id="IPR003848">
    <property type="entry name" value="DUF218"/>
</dbReference>
<keyword evidence="2" id="KW-1133">Transmembrane helix</keyword>
<reference evidence="4" key="1">
    <citation type="submission" date="2023-10" db="EMBL/GenBank/DDBJ databases">
        <authorList>
            <person name="Chen Y."/>
            <person name="Shah S."/>
            <person name="Dougan E. K."/>
            <person name="Thang M."/>
            <person name="Chan C."/>
        </authorList>
    </citation>
    <scope>NUCLEOTIDE SEQUENCE [LARGE SCALE GENOMIC DNA]</scope>
</reference>
<dbReference type="PANTHER" id="PTHR30336">
    <property type="entry name" value="INNER MEMBRANE PROTEIN, PROBABLE PERMEASE"/>
    <property type="match status" value="1"/>
</dbReference>
<accession>A0ABN9UST1</accession>
<dbReference type="Gene3D" id="3.40.50.620">
    <property type="entry name" value="HUPs"/>
    <property type="match status" value="1"/>
</dbReference>
<feature type="compositionally biased region" description="Low complexity" evidence="1">
    <location>
        <begin position="57"/>
        <end position="67"/>
    </location>
</feature>
<protein>
    <recommendedName>
        <fullName evidence="3">DUF218 domain-containing protein</fullName>
    </recommendedName>
</protein>
<evidence type="ECO:0000259" key="3">
    <source>
        <dbReference type="Pfam" id="PF02698"/>
    </source>
</evidence>
<feature type="compositionally biased region" description="Basic residues" evidence="1">
    <location>
        <begin position="13"/>
        <end position="30"/>
    </location>
</feature>
<dbReference type="Proteomes" id="UP001189429">
    <property type="component" value="Unassembled WGS sequence"/>
</dbReference>
<proteinExistence type="predicted"/>
<evidence type="ECO:0000313" key="4">
    <source>
        <dbReference type="EMBL" id="CAK0862884.1"/>
    </source>
</evidence>
<dbReference type="EMBL" id="CAUYUJ010016205">
    <property type="protein sequence ID" value="CAK0862884.1"/>
    <property type="molecule type" value="Genomic_DNA"/>
</dbReference>
<dbReference type="InterPro" id="IPR051599">
    <property type="entry name" value="Cell_Envelope_Assoc"/>
</dbReference>
<feature type="transmembrane region" description="Helical" evidence="2">
    <location>
        <begin position="114"/>
        <end position="136"/>
    </location>
</feature>
<comment type="caution">
    <text evidence="4">The sequence shown here is derived from an EMBL/GenBank/DDBJ whole genome shotgun (WGS) entry which is preliminary data.</text>
</comment>
<name>A0ABN9UST1_9DINO</name>
<keyword evidence="2" id="KW-0812">Transmembrane</keyword>